<feature type="compositionally biased region" description="Low complexity" evidence="3">
    <location>
        <begin position="316"/>
        <end position="325"/>
    </location>
</feature>
<evidence type="ECO:0000313" key="6">
    <source>
        <dbReference type="EMBL" id="OAA65741.1"/>
    </source>
</evidence>
<feature type="region of interest" description="Disordered" evidence="3">
    <location>
        <begin position="503"/>
        <end position="584"/>
    </location>
</feature>
<dbReference type="GO" id="GO:0005634">
    <property type="term" value="C:nucleus"/>
    <property type="evidence" value="ECO:0007669"/>
    <property type="project" value="UniProtKB-SubCell"/>
</dbReference>
<dbReference type="SUPFAM" id="SSF46689">
    <property type="entry name" value="Homeodomain-like"/>
    <property type="match status" value="1"/>
</dbReference>
<dbReference type="InterPro" id="IPR036873">
    <property type="entry name" value="Rhodanese-like_dom_sf"/>
</dbReference>
<evidence type="ECO:0000313" key="7">
    <source>
        <dbReference type="Proteomes" id="UP000076874"/>
    </source>
</evidence>
<evidence type="ECO:0000256" key="3">
    <source>
        <dbReference type="SAM" id="MobiDB-lite"/>
    </source>
</evidence>
<evidence type="ECO:0000256" key="1">
    <source>
        <dbReference type="PROSITE-ProRule" id="PRU00108"/>
    </source>
</evidence>
<dbReference type="InterPro" id="IPR001356">
    <property type="entry name" value="HD"/>
</dbReference>
<evidence type="ECO:0000259" key="5">
    <source>
        <dbReference type="PROSITE" id="PS50206"/>
    </source>
</evidence>
<dbReference type="Gene3D" id="3.40.250.10">
    <property type="entry name" value="Rhodanese-like domain"/>
    <property type="match status" value="1"/>
</dbReference>
<dbReference type="SMART" id="SM00450">
    <property type="entry name" value="RHOD"/>
    <property type="match status" value="1"/>
</dbReference>
<proteinExistence type="predicted"/>
<comment type="subcellular location">
    <subcellularLocation>
        <location evidence="1 2">Nucleus</location>
    </subcellularLocation>
</comment>
<dbReference type="Proteomes" id="UP000076874">
    <property type="component" value="Unassembled WGS sequence"/>
</dbReference>
<dbReference type="OrthoDB" id="4760831at2759"/>
<feature type="region of interest" description="Disordered" evidence="3">
    <location>
        <begin position="902"/>
        <end position="929"/>
    </location>
</feature>
<feature type="compositionally biased region" description="Acidic residues" evidence="3">
    <location>
        <begin position="456"/>
        <end position="473"/>
    </location>
</feature>
<dbReference type="AlphaFoldDB" id="A0A167Y2A7"/>
<sequence length="1048" mass="116679">MGEPQPPYLTIRSLSSNDRTSLTSTDSAYASSSSDYVAPSATHDISRVNYHVKHLDSFAKCLEDSASRAFPNRGRPQQRYSKVIALLMHWKSDDLFVLPELEDLEKCMREDYGFETDTFPIPSENAHLELTMRVGAMIKDHEATDTLFVVYYGGHARIDESRQSTWCATRNSNSPWLQWSAIQTLLERSVSDALILLDCCAGAASATFATGKSITETISASSWDAIAPDPGRYSFTNALIEVLQEWRLRTFSAAMLHAEVLARLKHPRPITINGKLFEARSTPVHFMMTANHRAPSIEIGRILPKNRQLPSPPADPICDADAAEPSGGRGPLGDPVSGPNEDEPHVMISLALEDNQDLDLNAWEQWLASFPALAKYVKVQGVFKSHSTLLLLSVPVMVWDLLPENQACSFIAFIRSDNLLKEQRNAAHEPVPHAEEVSAHHEDVAGEGVEGHREDADDGDVSDADNSDGDGDDAASVISGTTFTPTEGHVPSIRMSIASTMVPSIEASSSNPPHRPPRSATIHSTQRTYPGSYALEDTVPSPSAGSSAVVRSSSAAASQRSGPYQNVTSHSHITSSIQTPAGPRPVIRRYESNVSLSRTMIMNQQRAARQTTFGSEYDLVDGPRLAQHITNRLEEYFQQEPNPSVNITEFFASNLGAETKDIALWFHWRRQQALTTRNLQNLRISDQALVHRTANAGARTILPGHLNTLLDIFPPNQLLFVDLRSPTDFDKSHIYGAVNLRAPMTFVQHSFDLINQAFTDDQSRRNFAKGPSSRCIIFYDRVVEFAWECPVAEVLAEQLRRTKGWQGDYYILKGHFREFSASFDKYITGDKITQAAKDYMDGLRQRPPATMSETETMESRYTEWKTLVESENPTPLTDSLAKQDQRRQAVAEHQAELEAELASRNPSLYHKAMGSRPVSSKRSSSSPVVHDMEKWDMDMKNPAKEPRAELVEPLARGLEKLQGKPTHGNEPGYDKLAEFGDASPSPSVSDDFDEIDSRDEQLHDDPVFLKASDLEEAGNSRMGRGVVSNSDPRRTRERPFWKRLRTTR</sequence>
<comment type="caution">
    <text evidence="6">The sequence shown here is derived from an EMBL/GenBank/DDBJ whole genome shotgun (WGS) entry which is preliminary data.</text>
</comment>
<feature type="domain" description="Rhodanese" evidence="5">
    <location>
        <begin position="714"/>
        <end position="828"/>
    </location>
</feature>
<accession>A0A167Y2A7</accession>
<dbReference type="Pfam" id="PF00046">
    <property type="entry name" value="Homeodomain"/>
    <property type="match status" value="1"/>
</dbReference>
<dbReference type="GO" id="GO:0003677">
    <property type="term" value="F:DNA binding"/>
    <property type="evidence" value="ECO:0007669"/>
    <property type="project" value="UniProtKB-UniRule"/>
</dbReference>
<evidence type="ECO:0000259" key="4">
    <source>
        <dbReference type="PROSITE" id="PS50071"/>
    </source>
</evidence>
<feature type="compositionally biased region" description="Basic and acidic residues" evidence="3">
    <location>
        <begin position="1031"/>
        <end position="1040"/>
    </location>
</feature>
<feature type="compositionally biased region" description="Basic and acidic residues" evidence="3">
    <location>
        <begin position="998"/>
        <end position="1007"/>
    </location>
</feature>
<evidence type="ECO:0000256" key="2">
    <source>
        <dbReference type="RuleBase" id="RU000682"/>
    </source>
</evidence>
<feature type="region of interest" description="Disordered" evidence="3">
    <location>
        <begin position="309"/>
        <end position="340"/>
    </location>
</feature>
<dbReference type="Gene3D" id="1.10.10.60">
    <property type="entry name" value="Homeodomain-like"/>
    <property type="match status" value="1"/>
</dbReference>
<protein>
    <submittedName>
        <fullName evidence="6">Homeobox domain containing protein</fullName>
    </submittedName>
</protein>
<feature type="region of interest" description="Disordered" evidence="3">
    <location>
        <begin position="960"/>
        <end position="1048"/>
    </location>
</feature>
<dbReference type="PROSITE" id="PS50206">
    <property type="entry name" value="RHODANESE_3"/>
    <property type="match status" value="1"/>
</dbReference>
<feature type="compositionally biased region" description="Low complexity" evidence="3">
    <location>
        <begin position="915"/>
        <end position="929"/>
    </location>
</feature>
<organism evidence="6 7">
    <name type="scientific">Niveomyces insectorum RCEF 264</name>
    <dbReference type="NCBI Taxonomy" id="1081102"/>
    <lineage>
        <taxon>Eukaryota</taxon>
        <taxon>Fungi</taxon>
        <taxon>Dikarya</taxon>
        <taxon>Ascomycota</taxon>
        <taxon>Pezizomycotina</taxon>
        <taxon>Sordariomycetes</taxon>
        <taxon>Hypocreomycetidae</taxon>
        <taxon>Hypocreales</taxon>
        <taxon>Cordycipitaceae</taxon>
        <taxon>Niveomyces</taxon>
    </lineage>
</organism>
<dbReference type="EMBL" id="AZHD01000003">
    <property type="protein sequence ID" value="OAA65741.1"/>
    <property type="molecule type" value="Genomic_DNA"/>
</dbReference>
<feature type="domain" description="Homeobox" evidence="4">
    <location>
        <begin position="633"/>
        <end position="676"/>
    </location>
</feature>
<dbReference type="Pfam" id="PF00581">
    <property type="entry name" value="Rhodanese"/>
    <property type="match status" value="1"/>
</dbReference>
<feature type="compositionally biased region" description="Basic and acidic residues" evidence="3">
    <location>
        <begin position="445"/>
        <end position="455"/>
    </location>
</feature>
<gene>
    <name evidence="6" type="ORF">SPI_02528</name>
</gene>
<feature type="region of interest" description="Disordered" evidence="3">
    <location>
        <begin position="445"/>
        <end position="491"/>
    </location>
</feature>
<dbReference type="InterPro" id="IPR009057">
    <property type="entry name" value="Homeodomain-like_sf"/>
</dbReference>
<dbReference type="PROSITE" id="PS50071">
    <property type="entry name" value="HOMEOBOX_2"/>
    <property type="match status" value="1"/>
</dbReference>
<reference evidence="6 7" key="1">
    <citation type="journal article" date="2016" name="Genome Biol. Evol.">
        <title>Divergent and convergent evolution of fungal pathogenicity.</title>
        <authorList>
            <person name="Shang Y."/>
            <person name="Xiao G."/>
            <person name="Zheng P."/>
            <person name="Cen K."/>
            <person name="Zhan S."/>
            <person name="Wang C."/>
        </authorList>
    </citation>
    <scope>NUCLEOTIDE SEQUENCE [LARGE SCALE GENOMIC DNA]</scope>
    <source>
        <strain evidence="6 7">RCEF 264</strain>
    </source>
</reference>
<dbReference type="InterPro" id="IPR001763">
    <property type="entry name" value="Rhodanese-like_dom"/>
</dbReference>
<name>A0A167Y2A7_9HYPO</name>
<keyword evidence="7" id="KW-1185">Reference proteome</keyword>
<feature type="DNA-binding region" description="Homeobox" evidence="1">
    <location>
        <begin position="635"/>
        <end position="677"/>
    </location>
</feature>
<keyword evidence="1 2" id="KW-0238">DNA-binding</keyword>
<dbReference type="STRING" id="1081102.A0A167Y2A7"/>
<feature type="compositionally biased region" description="Low complexity" evidence="3">
    <location>
        <begin position="540"/>
        <end position="577"/>
    </location>
</feature>
<keyword evidence="1 2" id="KW-0539">Nucleus</keyword>
<dbReference type="CDD" id="cd00086">
    <property type="entry name" value="homeodomain"/>
    <property type="match status" value="1"/>
</dbReference>
<dbReference type="SUPFAM" id="SSF52821">
    <property type="entry name" value="Rhodanese/Cell cycle control phosphatase"/>
    <property type="match status" value="1"/>
</dbReference>
<keyword evidence="1 2" id="KW-0371">Homeobox</keyword>